<keyword evidence="7 20" id="KW-0808">Transferase</keyword>
<dbReference type="PRINTS" id="PR00717">
    <property type="entry name" value="GPCRKINASE"/>
</dbReference>
<feature type="region of interest" description="Disordered" evidence="21">
    <location>
        <begin position="513"/>
        <end position="582"/>
    </location>
</feature>
<dbReference type="PANTHER" id="PTHR24355">
    <property type="entry name" value="G PROTEIN-COUPLED RECEPTOR KINASE/RIBOSOMAL PROTEIN S6 KINASE"/>
    <property type="match status" value="1"/>
</dbReference>
<comment type="catalytic activity">
    <reaction evidence="16">
        <text>L-threonyl-[rhodopsin] + ATP = O-phospho-L-threonyl-[rhodopsin] + ADP + H(+)</text>
        <dbReference type="Rhea" id="RHEA:56552"/>
        <dbReference type="Rhea" id="RHEA-COMP:14596"/>
        <dbReference type="Rhea" id="RHEA-COMP:14597"/>
        <dbReference type="ChEBI" id="CHEBI:15378"/>
        <dbReference type="ChEBI" id="CHEBI:30013"/>
        <dbReference type="ChEBI" id="CHEBI:30616"/>
        <dbReference type="ChEBI" id="CHEBI:61977"/>
        <dbReference type="ChEBI" id="CHEBI:456216"/>
        <dbReference type="EC" id="2.7.11.14"/>
    </reaction>
</comment>
<dbReference type="InterPro" id="IPR011009">
    <property type="entry name" value="Kinase-like_dom_sf"/>
</dbReference>
<proteinExistence type="inferred from homology"/>
<dbReference type="EC" id="2.7.11.-" evidence="20"/>
<evidence type="ECO:0000256" key="12">
    <source>
        <dbReference type="ARBA" id="ARBA00023288"/>
    </source>
</evidence>
<organism evidence="23">
    <name type="scientific">Castor canadensis</name>
    <name type="common">American beaver</name>
    <dbReference type="NCBI Taxonomy" id="51338"/>
    <lineage>
        <taxon>Eukaryota</taxon>
        <taxon>Metazoa</taxon>
        <taxon>Chordata</taxon>
        <taxon>Craniata</taxon>
        <taxon>Vertebrata</taxon>
        <taxon>Euteleostomi</taxon>
        <taxon>Mammalia</taxon>
        <taxon>Eutheria</taxon>
        <taxon>Euarchontoglires</taxon>
        <taxon>Glires</taxon>
        <taxon>Rodentia</taxon>
        <taxon>Castorimorpha</taxon>
        <taxon>Castoridae</taxon>
        <taxon>Castor</taxon>
    </lineage>
</organism>
<dbReference type="InterPro" id="IPR000719">
    <property type="entry name" value="Prot_kinase_dom"/>
</dbReference>
<evidence type="ECO:0000256" key="17">
    <source>
        <dbReference type="ARBA" id="ARBA00049249"/>
    </source>
</evidence>
<dbReference type="Ensembl" id="ENSCCNT00000035432.1">
    <property type="protein sequence ID" value="ENSCCNP00000028029.1"/>
    <property type="gene ID" value="ENSCCNG00000026714.1"/>
</dbReference>
<feature type="binding site" evidence="19">
    <location>
        <position position="207"/>
    </location>
    <ligand>
        <name>ATP</name>
        <dbReference type="ChEBI" id="CHEBI:30616"/>
    </ligand>
</feature>
<feature type="active site" description="Proton acceptor" evidence="18">
    <location>
        <position position="303"/>
    </location>
</feature>
<keyword evidence="3" id="KW-0488">Methylation</keyword>
<evidence type="ECO:0000256" key="20">
    <source>
        <dbReference type="RuleBase" id="RU000308"/>
    </source>
</evidence>
<dbReference type="PANTHER" id="PTHR24355:SF12">
    <property type="entry name" value="RHODOPSIN KINASE GRK7"/>
    <property type="match status" value="1"/>
</dbReference>
<comment type="catalytic activity">
    <reaction evidence="17">
        <text>L-seryl-[rhodopsin] + ATP = O-phospho-L-seryl-[rhodopsin] + ADP + H(+)</text>
        <dbReference type="Rhea" id="RHEA:23356"/>
        <dbReference type="Rhea" id="RHEA-COMP:14594"/>
        <dbReference type="Rhea" id="RHEA-COMP:14595"/>
        <dbReference type="ChEBI" id="CHEBI:15378"/>
        <dbReference type="ChEBI" id="CHEBI:29999"/>
        <dbReference type="ChEBI" id="CHEBI:30616"/>
        <dbReference type="ChEBI" id="CHEBI:83421"/>
        <dbReference type="ChEBI" id="CHEBI:456216"/>
        <dbReference type="EC" id="2.7.11.14"/>
    </reaction>
</comment>
<dbReference type="Pfam" id="PF00615">
    <property type="entry name" value="RGS"/>
    <property type="match status" value="1"/>
</dbReference>
<dbReference type="FunFam" id="1.10.510.10:FF:000074">
    <property type="entry name" value="G protein-coupled receptor kinase"/>
    <property type="match status" value="1"/>
</dbReference>
<evidence type="ECO:0000259" key="22">
    <source>
        <dbReference type="PROSITE" id="PS50011"/>
    </source>
</evidence>
<keyword evidence="5" id="KW-0597">Phosphoprotein</keyword>
<keyword evidence="4 20" id="KW-0723">Serine/threonine-protein kinase</keyword>
<evidence type="ECO:0000256" key="1">
    <source>
        <dbReference type="ARBA" id="ARBA00004635"/>
    </source>
</evidence>
<evidence type="ECO:0000256" key="14">
    <source>
        <dbReference type="ARBA" id="ARBA00023305"/>
    </source>
</evidence>
<dbReference type="GO" id="GO:0050254">
    <property type="term" value="F:rhodopsin kinase activity"/>
    <property type="evidence" value="ECO:0007669"/>
    <property type="project" value="UniProtKB-EC"/>
</dbReference>
<reference evidence="23" key="1">
    <citation type="submission" date="2023-09" db="UniProtKB">
        <authorList>
            <consortium name="Ensembl"/>
        </authorList>
    </citation>
    <scope>IDENTIFICATION</scope>
</reference>
<evidence type="ECO:0000256" key="16">
    <source>
        <dbReference type="ARBA" id="ARBA00048717"/>
    </source>
</evidence>
<dbReference type="GO" id="GO:0007601">
    <property type="term" value="P:visual perception"/>
    <property type="evidence" value="ECO:0007669"/>
    <property type="project" value="UniProtKB-KW"/>
</dbReference>
<comment type="similarity">
    <text evidence="2 20">Belongs to the protein kinase superfamily. AGC Ser/Thr protein kinase family. GPRK subfamily.</text>
</comment>
<name>A0A8C0XLP2_CASCN</name>
<evidence type="ECO:0000256" key="8">
    <source>
        <dbReference type="ARBA" id="ARBA00022741"/>
    </source>
</evidence>
<keyword evidence="14" id="KW-0844">Vision</keyword>
<dbReference type="InterPro" id="IPR000239">
    <property type="entry name" value="GPCR_kinase"/>
</dbReference>
<evidence type="ECO:0000256" key="15">
    <source>
        <dbReference type="ARBA" id="ARBA00037736"/>
    </source>
</evidence>
<evidence type="ECO:0000256" key="4">
    <source>
        <dbReference type="ARBA" id="ARBA00022527"/>
    </source>
</evidence>
<dbReference type="SUPFAM" id="SSF48097">
    <property type="entry name" value="Regulator of G-protein signaling, RGS"/>
    <property type="match status" value="1"/>
</dbReference>
<evidence type="ECO:0000256" key="2">
    <source>
        <dbReference type="ARBA" id="ARBA00009793"/>
    </source>
</evidence>
<dbReference type="GO" id="GO:0007165">
    <property type="term" value="P:signal transduction"/>
    <property type="evidence" value="ECO:0007669"/>
    <property type="project" value="InterPro"/>
</dbReference>
<evidence type="ECO:0000256" key="21">
    <source>
        <dbReference type="SAM" id="MobiDB-lite"/>
    </source>
</evidence>
<dbReference type="SMART" id="SM00315">
    <property type="entry name" value="RGS"/>
    <property type="match status" value="1"/>
</dbReference>
<evidence type="ECO:0000313" key="23">
    <source>
        <dbReference type="Ensembl" id="ENSCCNP00000028029.1"/>
    </source>
</evidence>
<feature type="domain" description="Protein kinase" evidence="22">
    <location>
        <begin position="178"/>
        <end position="438"/>
    </location>
</feature>
<dbReference type="InterPro" id="IPR016137">
    <property type="entry name" value="RGS"/>
</dbReference>
<dbReference type="GO" id="GO:0016020">
    <property type="term" value="C:membrane"/>
    <property type="evidence" value="ECO:0007669"/>
    <property type="project" value="UniProtKB-SubCell"/>
</dbReference>
<evidence type="ECO:0000256" key="18">
    <source>
        <dbReference type="PIRSR" id="PIRSR600239-51"/>
    </source>
</evidence>
<dbReference type="Gene3D" id="1.10.167.10">
    <property type="entry name" value="Regulator of G-protein Signalling 4, domain 2"/>
    <property type="match status" value="1"/>
</dbReference>
<dbReference type="PROSITE" id="PS00107">
    <property type="entry name" value="PROTEIN_KINASE_ATP"/>
    <property type="match status" value="1"/>
</dbReference>
<evidence type="ECO:0000256" key="13">
    <source>
        <dbReference type="ARBA" id="ARBA00023289"/>
    </source>
</evidence>
<dbReference type="GO" id="GO:0005524">
    <property type="term" value="F:ATP binding"/>
    <property type="evidence" value="ECO:0007669"/>
    <property type="project" value="UniProtKB-UniRule"/>
</dbReference>
<accession>A0A8C0XLP2</accession>
<dbReference type="InterPro" id="IPR044926">
    <property type="entry name" value="RGS_subdomain_2"/>
</dbReference>
<dbReference type="InterPro" id="IPR036305">
    <property type="entry name" value="RGS_sf"/>
</dbReference>
<keyword evidence="9 20" id="KW-0418">Kinase</keyword>
<protein>
    <recommendedName>
        <fullName evidence="20">G protein-coupled receptor kinase</fullName>
        <ecNumber evidence="20">2.7.11.-</ecNumber>
    </recommendedName>
</protein>
<keyword evidence="11" id="KW-0472">Membrane</keyword>
<dbReference type="Gene3D" id="3.30.200.20">
    <property type="entry name" value="Phosphorylase Kinase, domain 1"/>
    <property type="match status" value="1"/>
</dbReference>
<comment type="function">
    <text evidence="15">Retina-specific kinase involved in the shutoff of the photoresponse and adaptation to changing light conditions via cone opsin phosphorylation, including rhodopsin (RHO).</text>
</comment>
<evidence type="ECO:0000256" key="7">
    <source>
        <dbReference type="ARBA" id="ARBA00022679"/>
    </source>
</evidence>
<keyword evidence="12" id="KW-0449">Lipoprotein</keyword>
<evidence type="ECO:0000256" key="3">
    <source>
        <dbReference type="ARBA" id="ARBA00022481"/>
    </source>
</evidence>
<keyword evidence="8 19" id="KW-0547">Nucleotide-binding</keyword>
<dbReference type="GO" id="GO:0009966">
    <property type="term" value="P:regulation of signal transduction"/>
    <property type="evidence" value="ECO:0007669"/>
    <property type="project" value="TreeGrafter"/>
</dbReference>
<gene>
    <name evidence="23" type="primary">Grk7</name>
</gene>
<dbReference type="PROSITE" id="PS50011">
    <property type="entry name" value="PROTEIN_KINASE_DOM"/>
    <property type="match status" value="1"/>
</dbReference>
<sequence length="582" mass="64505">MEALDNLIANMTYLQARDGDSRELRRQHQSLVLPGPQDCAELHRELTPDFHSLCQQQPIGRRLFRDFLATVPSYQVAADFLEEVCSWELADPGSGHGLALQALLVPVSSHPFPSPALATRCQAATTEEELAALVVLAKAEATAFLQDQPLRDFLASPFYDKSLQGKLLERQPVCDKDFTEFRLLGRGGFGEVCAVQGKNTGKMYACKKLDKKRLKKRGGEKMALLEKEVLERVSSPFIVSLACAFQTRSHFCLVMSLMAGGDLKFHIYCVGERGLSPSRVVFYAAQMACGLLHLHSLGILYRDLKPKDVLLDDGGSCRLSDLGLAVHIQDDKPITQRAGTSGYMAPEILMEKVSYSYPVDWFAMGCSIYEMVAGRTPFRDYKEQVSKEDLRQRTLKEEVSFQHAKSQAQWLIPVILAVWEAEIGRIKVGGQPRKHPFFKSINFPHLEAGLVEPPICAGPFGEVLPKICDGAVPIAWQEEIIETGLFEELSDPNRPCVFLNQGKYVSLKPAKTHGEWSAGDSGHNQPSPPVSLSPRGQQPGSWDKAKTRGSSQRLQGQSQQWVMKPGPHQSPLTPDHELCGQG</sequence>
<keyword evidence="10 19" id="KW-0067">ATP-binding</keyword>
<dbReference type="Pfam" id="PF00069">
    <property type="entry name" value="Pkinase"/>
    <property type="match status" value="1"/>
</dbReference>
<evidence type="ECO:0000256" key="10">
    <source>
        <dbReference type="ARBA" id="ARBA00022840"/>
    </source>
</evidence>
<dbReference type="SUPFAM" id="SSF56112">
    <property type="entry name" value="Protein kinase-like (PK-like)"/>
    <property type="match status" value="1"/>
</dbReference>
<evidence type="ECO:0000256" key="9">
    <source>
        <dbReference type="ARBA" id="ARBA00022777"/>
    </source>
</evidence>
<evidence type="ECO:0000256" key="11">
    <source>
        <dbReference type="ARBA" id="ARBA00023136"/>
    </source>
</evidence>
<evidence type="ECO:0000256" key="19">
    <source>
        <dbReference type="PROSITE-ProRule" id="PRU10141"/>
    </source>
</evidence>
<dbReference type="AlphaFoldDB" id="A0A8C0XLP2"/>
<dbReference type="Gene3D" id="1.10.510.10">
    <property type="entry name" value="Transferase(Phosphotransferase) domain 1"/>
    <property type="match status" value="1"/>
</dbReference>
<dbReference type="GO" id="GO:0005737">
    <property type="term" value="C:cytoplasm"/>
    <property type="evidence" value="ECO:0007669"/>
    <property type="project" value="TreeGrafter"/>
</dbReference>
<keyword evidence="13" id="KW-0636">Prenylation</keyword>
<evidence type="ECO:0000256" key="6">
    <source>
        <dbReference type="ARBA" id="ARBA00022606"/>
    </source>
</evidence>
<evidence type="ECO:0000256" key="5">
    <source>
        <dbReference type="ARBA" id="ARBA00022553"/>
    </source>
</evidence>
<feature type="compositionally biased region" description="Low complexity" evidence="21">
    <location>
        <begin position="548"/>
        <end position="560"/>
    </location>
</feature>
<dbReference type="InterPro" id="IPR017441">
    <property type="entry name" value="Protein_kinase_ATP_BS"/>
</dbReference>
<comment type="subcellular location">
    <subcellularLocation>
        <location evidence="1">Membrane</location>
        <topology evidence="1">Lipid-anchor</topology>
    </subcellularLocation>
</comment>
<keyword evidence="6" id="KW-0716">Sensory transduction</keyword>